<accession>A0A3M7S1I8</accession>
<dbReference type="AlphaFoldDB" id="A0A3M7S1I8"/>
<sequence length="105" mass="12372">MELKRIVLGSKREFLNSFPAEACYINLGNTRGVRYIHLSTKLGSLFCEKKGIKVKKEQHLKSENEKKNIQIGVFLGEKRNAIYHKLRKLIKLFLFYCMKFHHAFL</sequence>
<name>A0A3M7S1I8_BRAPC</name>
<protein>
    <submittedName>
        <fullName evidence="1">Uncharacterized protein</fullName>
    </submittedName>
</protein>
<organism evidence="1 2">
    <name type="scientific">Brachionus plicatilis</name>
    <name type="common">Marine rotifer</name>
    <name type="synonym">Brachionus muelleri</name>
    <dbReference type="NCBI Taxonomy" id="10195"/>
    <lineage>
        <taxon>Eukaryota</taxon>
        <taxon>Metazoa</taxon>
        <taxon>Spiralia</taxon>
        <taxon>Gnathifera</taxon>
        <taxon>Rotifera</taxon>
        <taxon>Eurotatoria</taxon>
        <taxon>Monogononta</taxon>
        <taxon>Pseudotrocha</taxon>
        <taxon>Ploima</taxon>
        <taxon>Brachionidae</taxon>
        <taxon>Brachionus</taxon>
    </lineage>
</organism>
<evidence type="ECO:0000313" key="2">
    <source>
        <dbReference type="Proteomes" id="UP000276133"/>
    </source>
</evidence>
<comment type="caution">
    <text evidence="1">The sequence shown here is derived from an EMBL/GenBank/DDBJ whole genome shotgun (WGS) entry which is preliminary data.</text>
</comment>
<gene>
    <name evidence="1" type="ORF">BpHYR1_007558</name>
</gene>
<evidence type="ECO:0000313" key="1">
    <source>
        <dbReference type="EMBL" id="RNA29683.1"/>
    </source>
</evidence>
<keyword evidence="2" id="KW-1185">Reference proteome</keyword>
<reference evidence="1 2" key="1">
    <citation type="journal article" date="2018" name="Sci. Rep.">
        <title>Genomic signatures of local adaptation to the degree of environmental predictability in rotifers.</title>
        <authorList>
            <person name="Franch-Gras L."/>
            <person name="Hahn C."/>
            <person name="Garcia-Roger E.M."/>
            <person name="Carmona M.J."/>
            <person name="Serra M."/>
            <person name="Gomez A."/>
        </authorList>
    </citation>
    <scope>NUCLEOTIDE SEQUENCE [LARGE SCALE GENOMIC DNA]</scope>
    <source>
        <strain evidence="1">HYR1</strain>
    </source>
</reference>
<dbReference type="Proteomes" id="UP000276133">
    <property type="component" value="Unassembled WGS sequence"/>
</dbReference>
<dbReference type="EMBL" id="REGN01002176">
    <property type="protein sequence ID" value="RNA29683.1"/>
    <property type="molecule type" value="Genomic_DNA"/>
</dbReference>
<proteinExistence type="predicted"/>